<organism evidence="8 9">
    <name type="scientific">Pseudovirgaria hyperparasitica</name>
    <dbReference type="NCBI Taxonomy" id="470096"/>
    <lineage>
        <taxon>Eukaryota</taxon>
        <taxon>Fungi</taxon>
        <taxon>Dikarya</taxon>
        <taxon>Ascomycota</taxon>
        <taxon>Pezizomycotina</taxon>
        <taxon>Dothideomycetes</taxon>
        <taxon>Dothideomycetes incertae sedis</taxon>
        <taxon>Acrospermales</taxon>
        <taxon>Acrospermaceae</taxon>
        <taxon>Pseudovirgaria</taxon>
    </lineage>
</organism>
<dbReference type="GO" id="GO:0005737">
    <property type="term" value="C:cytoplasm"/>
    <property type="evidence" value="ECO:0007669"/>
    <property type="project" value="UniProtKB-SubCell"/>
</dbReference>
<keyword evidence="2" id="KW-0813">Transport</keyword>
<dbReference type="OrthoDB" id="951172at2759"/>
<reference evidence="8" key="1">
    <citation type="journal article" date="2020" name="Stud. Mycol.">
        <title>101 Dothideomycetes genomes: a test case for predicting lifestyles and emergence of pathogens.</title>
        <authorList>
            <person name="Haridas S."/>
            <person name="Albert R."/>
            <person name="Binder M."/>
            <person name="Bloem J."/>
            <person name="Labutti K."/>
            <person name="Salamov A."/>
            <person name="Andreopoulos B."/>
            <person name="Baker S."/>
            <person name="Barry K."/>
            <person name="Bills G."/>
            <person name="Bluhm B."/>
            <person name="Cannon C."/>
            <person name="Castanera R."/>
            <person name="Culley D."/>
            <person name="Daum C."/>
            <person name="Ezra D."/>
            <person name="Gonzalez J."/>
            <person name="Henrissat B."/>
            <person name="Kuo A."/>
            <person name="Liang C."/>
            <person name="Lipzen A."/>
            <person name="Lutzoni F."/>
            <person name="Magnuson J."/>
            <person name="Mondo S."/>
            <person name="Nolan M."/>
            <person name="Ohm R."/>
            <person name="Pangilinan J."/>
            <person name="Park H.-J."/>
            <person name="Ramirez L."/>
            <person name="Alfaro M."/>
            <person name="Sun H."/>
            <person name="Tritt A."/>
            <person name="Yoshinaga Y."/>
            <person name="Zwiers L.-H."/>
            <person name="Turgeon B."/>
            <person name="Goodwin S."/>
            <person name="Spatafora J."/>
            <person name="Crous P."/>
            <person name="Grigoriev I."/>
        </authorList>
    </citation>
    <scope>NUCLEOTIDE SEQUENCE</scope>
    <source>
        <strain evidence="8">CBS 121739</strain>
    </source>
</reference>
<evidence type="ECO:0000313" key="8">
    <source>
        <dbReference type="EMBL" id="KAF2757156.1"/>
    </source>
</evidence>
<dbReference type="GO" id="GO:0031267">
    <property type="term" value="F:small GTPase binding"/>
    <property type="evidence" value="ECO:0007669"/>
    <property type="project" value="InterPro"/>
</dbReference>
<dbReference type="RefSeq" id="XP_033599607.1">
    <property type="nucleotide sequence ID" value="XM_033741931.1"/>
</dbReference>
<dbReference type="FunFam" id="1.25.10.10:FF:000313">
    <property type="entry name" value="Importin beta-2 subunit, putative"/>
    <property type="match status" value="1"/>
</dbReference>
<dbReference type="PANTHER" id="PTHR10527">
    <property type="entry name" value="IMPORTIN BETA"/>
    <property type="match status" value="1"/>
</dbReference>
<dbReference type="Proteomes" id="UP000799437">
    <property type="component" value="Unassembled WGS sequence"/>
</dbReference>
<dbReference type="InterPro" id="IPR001494">
    <property type="entry name" value="Importin-beta_N"/>
</dbReference>
<feature type="region of interest" description="Disordered" evidence="6">
    <location>
        <begin position="334"/>
        <end position="401"/>
    </location>
</feature>
<feature type="compositionally biased region" description="Acidic residues" evidence="6">
    <location>
        <begin position="386"/>
        <end position="401"/>
    </location>
</feature>
<protein>
    <submittedName>
        <fullName evidence="8">ARM repeat-containing protein</fullName>
    </submittedName>
</protein>
<feature type="compositionally biased region" description="Polar residues" evidence="6">
    <location>
        <begin position="364"/>
        <end position="383"/>
    </location>
</feature>
<keyword evidence="9" id="KW-1185">Reference proteome</keyword>
<dbReference type="GO" id="GO:0006606">
    <property type="term" value="P:protein import into nucleus"/>
    <property type="evidence" value="ECO:0007669"/>
    <property type="project" value="InterPro"/>
</dbReference>
<evidence type="ECO:0000313" key="9">
    <source>
        <dbReference type="Proteomes" id="UP000799437"/>
    </source>
</evidence>
<evidence type="ECO:0000256" key="5">
    <source>
        <dbReference type="ARBA" id="ARBA00022927"/>
    </source>
</evidence>
<dbReference type="AlphaFoldDB" id="A0A6A6W5C5"/>
<feature type="domain" description="Importin N-terminal" evidence="7">
    <location>
        <begin position="32"/>
        <end position="110"/>
    </location>
</feature>
<gene>
    <name evidence="8" type="ORF">EJ05DRAFT_440474</name>
</gene>
<comment type="subcellular location">
    <subcellularLocation>
        <location evidence="1">Cytoplasm</location>
    </subcellularLocation>
</comment>
<dbReference type="PROSITE" id="PS50166">
    <property type="entry name" value="IMPORTIN_B_NT"/>
    <property type="match status" value="1"/>
</dbReference>
<dbReference type="InterPro" id="IPR016024">
    <property type="entry name" value="ARM-type_fold"/>
</dbReference>
<dbReference type="GeneID" id="54482985"/>
<sequence>MAWEPQEEPLKQLAKYLQDSLNHADKNVMRNAEIQMLNQAKASPDINNYLAYLFANSGAATVSSIVPEYVDLVRAAAAMMLKNGVRTSYKAIPQSSKDYIKSMVLLGIQDPKSNMRNYAGNVVTEIIRQGGVMGWPELLQELILLASNESGNSTQQTQEGAMGALLKLCEDNTKALDKDYSGTRPINHLFPKFLQLTTSPLPKVRANALASMNVFIADQPPAVMSNIDALLSQLSQLAADPNTEVRKHVCRAFIHIADISPERIAPHLDDLVKFMVSQQRTVEDPELALDAAEFWLCLGEDENLRDYLGPYLPQIVPVLLDSMVYDKDEVERLEAEAEDDADEDDNQEDIKPQFASTKDARLTAATNGETDTSTNGSGKSTAANFDENELSDGEIEDYDDSDIGDPEEQWNLRKCSAAALDVLASVFHQPVFEETQQYLKNNLNHPEWPYREAAVLALGAIAEGCMDVVTPHLPDLTNYLTSLLNDKQPVVRKITCWSLGRYSGWASQLDMNGQQQYFVPVMDGILRRMLDSNKSVQEAAASAFANLEEKAGRSLENYCPVIVRQFVECFARYKDRNMFILYDCVQTLAEHVGPALARPELIQILMPALIDRWNKVSDQSREMFPLLECLSYVATALKSEFAPFAKPIFTRCITIIQQNLEADWLAKQDPGIESPDKDFLVTSLDLLSAIIQSLDSTNITDLVATSQPNLFRLIAYCMDDGNNDVRQSAYALLGDCAIYVFDQLQEYLPSILEILIAQLELSQVLNDAKQTNYSVVNNACWSAGEIAMRRGAGMAPYVERLLQRLAAILFNNKVPISLNENAAIAVGRLGIGCPDALAPHLSQFGPSFVKIISHVDWTDEKSHALSGFINVVLANPAAMEHCLLDFFVELASAPKHHVESGSSDTSADWRIAFQKAIDVYKGMINNFDGFLQQLPTEKEQLLRQTYRV</sequence>
<keyword evidence="3" id="KW-0963">Cytoplasm</keyword>
<dbReference type="Pfam" id="PF03810">
    <property type="entry name" value="IBN_N"/>
    <property type="match status" value="1"/>
</dbReference>
<evidence type="ECO:0000259" key="7">
    <source>
        <dbReference type="PROSITE" id="PS50166"/>
    </source>
</evidence>
<keyword evidence="5" id="KW-0653">Protein transport</keyword>
<dbReference type="FunFam" id="1.25.10.10:FF:000219">
    <property type="entry name" value="Importin subunit beta-2"/>
    <property type="match status" value="1"/>
</dbReference>
<accession>A0A6A6W5C5</accession>
<evidence type="ECO:0000256" key="4">
    <source>
        <dbReference type="ARBA" id="ARBA00022737"/>
    </source>
</evidence>
<dbReference type="InterPro" id="IPR040122">
    <property type="entry name" value="Importin_beta"/>
</dbReference>
<feature type="compositionally biased region" description="Acidic residues" evidence="6">
    <location>
        <begin position="336"/>
        <end position="347"/>
    </location>
</feature>
<dbReference type="SUPFAM" id="SSF48371">
    <property type="entry name" value="ARM repeat"/>
    <property type="match status" value="1"/>
</dbReference>
<dbReference type="EMBL" id="ML996574">
    <property type="protein sequence ID" value="KAF2757156.1"/>
    <property type="molecule type" value="Genomic_DNA"/>
</dbReference>
<evidence type="ECO:0000256" key="6">
    <source>
        <dbReference type="SAM" id="MobiDB-lite"/>
    </source>
</evidence>
<dbReference type="Gene3D" id="1.25.10.10">
    <property type="entry name" value="Leucine-rich Repeat Variant"/>
    <property type="match status" value="2"/>
</dbReference>
<proteinExistence type="predicted"/>
<dbReference type="SMART" id="SM00913">
    <property type="entry name" value="IBN_N"/>
    <property type="match status" value="1"/>
</dbReference>
<keyword evidence="4" id="KW-0677">Repeat</keyword>
<dbReference type="InterPro" id="IPR011989">
    <property type="entry name" value="ARM-like"/>
</dbReference>
<evidence type="ECO:0000256" key="1">
    <source>
        <dbReference type="ARBA" id="ARBA00004496"/>
    </source>
</evidence>
<evidence type="ECO:0000256" key="2">
    <source>
        <dbReference type="ARBA" id="ARBA00022448"/>
    </source>
</evidence>
<dbReference type="Pfam" id="PF13513">
    <property type="entry name" value="HEAT_EZ"/>
    <property type="match status" value="1"/>
</dbReference>
<evidence type="ECO:0000256" key="3">
    <source>
        <dbReference type="ARBA" id="ARBA00022490"/>
    </source>
</evidence>
<dbReference type="GO" id="GO:0005634">
    <property type="term" value="C:nucleus"/>
    <property type="evidence" value="ECO:0007669"/>
    <property type="project" value="UniProtKB-ARBA"/>
</dbReference>
<name>A0A6A6W5C5_9PEZI</name>